<reference evidence="2 3" key="1">
    <citation type="submission" date="2018-06" db="EMBL/GenBank/DDBJ databases">
        <authorList>
            <consortium name="Pathogen Informatics"/>
            <person name="Doyle S."/>
        </authorList>
    </citation>
    <scope>NUCLEOTIDE SEQUENCE [LARGE SCALE GENOMIC DNA]</scope>
    <source>
        <strain evidence="2 3">NCTC13043</strain>
    </source>
</reference>
<dbReference type="EMBL" id="UGTP01000002">
    <property type="protein sequence ID" value="SUC37570.1"/>
    <property type="molecule type" value="Genomic_DNA"/>
</dbReference>
<protein>
    <submittedName>
        <fullName evidence="2">Uncharacterized protein</fullName>
    </submittedName>
</protein>
<dbReference type="GeneID" id="78571699"/>
<organism evidence="2 3">
    <name type="scientific">Prevotella pallens</name>
    <dbReference type="NCBI Taxonomy" id="60133"/>
    <lineage>
        <taxon>Bacteria</taxon>
        <taxon>Pseudomonadati</taxon>
        <taxon>Bacteroidota</taxon>
        <taxon>Bacteroidia</taxon>
        <taxon>Bacteroidales</taxon>
        <taxon>Prevotellaceae</taxon>
        <taxon>Prevotella</taxon>
    </lineage>
</organism>
<keyword evidence="1" id="KW-0732">Signal</keyword>
<dbReference type="AlphaFoldDB" id="A0A379G963"/>
<evidence type="ECO:0000313" key="3">
    <source>
        <dbReference type="Proteomes" id="UP000254235"/>
    </source>
</evidence>
<accession>A0A379G963</accession>
<dbReference type="Proteomes" id="UP000254235">
    <property type="component" value="Unassembled WGS sequence"/>
</dbReference>
<feature type="signal peptide" evidence="1">
    <location>
        <begin position="1"/>
        <end position="18"/>
    </location>
</feature>
<evidence type="ECO:0000256" key="1">
    <source>
        <dbReference type="SAM" id="SignalP"/>
    </source>
</evidence>
<dbReference type="OrthoDB" id="1069976at2"/>
<sequence length="195" mass="22188">MRVLFASFLLLSCTFLKAQNTTIVEHQHLTFCGISLNNTATAFADSLMAKGFKTETAPPQLPINKTNTILSGRFESIPCIVEIGKNTNEQVDTVRIFFTNVNNPLRSYRILTNIYRTRYGNPIFENYYETHLLPHDAQQQLATDPFVTTFSANGGTVQFSLQYNSRQYEYIYTLLLINTKNAQPVLSNTDDVIVW</sequence>
<feature type="chain" id="PRO_5016690824" evidence="1">
    <location>
        <begin position="19"/>
        <end position="195"/>
    </location>
</feature>
<proteinExistence type="predicted"/>
<evidence type="ECO:0000313" key="2">
    <source>
        <dbReference type="EMBL" id="SUC37570.1"/>
    </source>
</evidence>
<gene>
    <name evidence="2" type="ORF">NCTC13043_02060</name>
</gene>
<dbReference type="RefSeq" id="WP_115083989.1">
    <property type="nucleotide sequence ID" value="NZ_CAUTFH010000023.1"/>
</dbReference>
<name>A0A379G963_9BACT</name>